<dbReference type="RefSeq" id="WP_148305968.1">
    <property type="nucleotide sequence ID" value="NZ_CP009552.1"/>
</dbReference>
<evidence type="ECO:0000256" key="7">
    <source>
        <dbReference type="SAM" id="Phobius"/>
    </source>
</evidence>
<evidence type="ECO:0000256" key="2">
    <source>
        <dbReference type="ARBA" id="ARBA00022448"/>
    </source>
</evidence>
<sequence length="376" mass="41761">MVSIARKNLFHEKGRLVISIGGVAFSTMLIMVLMGVYYGIFTESTMYLRKTNADLWVGQEGIHDTWHTYSLLPRGLDDEIRKVGGVKDVHEFIGRAVRAKVSKVVDKEETIYIIGFDTKTGVGGPWEIVKGKKIPRDGQVIVDRVFATRNGIDIGDKIEVGGVELTVVGISKDTFVLVYSYAFVTKEDAEKIFGAEDFLNYYMVEVDNPFFAEKIADNIKSRLESLGVKVDVLTKKKFIDNHKEVIDESFSAILLPLVFIGFFIGVTVIGLTLYTATLEKMKEYAILKAIGADETFMMRIVLEQAFTIALLGFAAGSILSFLAANLIPNVAPEFYVEINLQNVAMTFGSIVVMSLVAALIPIRRLERIEPATVFQA</sequence>
<dbReference type="GO" id="GO:0005886">
    <property type="term" value="C:plasma membrane"/>
    <property type="evidence" value="ECO:0007669"/>
    <property type="project" value="UniProtKB-SubCell"/>
</dbReference>
<feature type="transmembrane region" description="Helical" evidence="7">
    <location>
        <begin position="253"/>
        <end position="274"/>
    </location>
</feature>
<dbReference type="KEGG" id="gac:GACE_2081"/>
<dbReference type="PANTHER" id="PTHR43738">
    <property type="entry name" value="ABC TRANSPORTER, MEMBRANE PROTEIN"/>
    <property type="match status" value="1"/>
</dbReference>
<evidence type="ECO:0000256" key="4">
    <source>
        <dbReference type="ARBA" id="ARBA00022692"/>
    </source>
</evidence>
<dbReference type="Proteomes" id="UP000030624">
    <property type="component" value="Chromosome"/>
</dbReference>
<dbReference type="STRING" id="565033.GACE_2081"/>
<protein>
    <submittedName>
        <fullName evidence="10">ABC transporter, permease protein</fullName>
    </submittedName>
</protein>
<dbReference type="InterPro" id="IPR003838">
    <property type="entry name" value="ABC3_permease_C"/>
</dbReference>
<feature type="transmembrane region" description="Helical" evidence="7">
    <location>
        <begin position="339"/>
        <end position="360"/>
    </location>
</feature>
<gene>
    <name evidence="10" type="ORF">GACE_2081</name>
</gene>
<dbReference type="InterPro" id="IPR025857">
    <property type="entry name" value="MacB_PCD"/>
</dbReference>
<dbReference type="PANTHER" id="PTHR43738:SF1">
    <property type="entry name" value="HEMIN TRANSPORT SYSTEM PERMEASE PROTEIN HRTB-RELATED"/>
    <property type="match status" value="1"/>
</dbReference>
<reference evidence="10 11" key="1">
    <citation type="journal article" date="2015" name="Appl. Environ. Microbiol.">
        <title>The Geoglobus acetivorans genome: Fe(III) reduction, acetate utilization, autotrophic growth, and degradation of aromatic compounds in a hyperthermophilic archaeon.</title>
        <authorList>
            <person name="Mardanov A.V."/>
            <person name="Slododkina G.B."/>
            <person name="Slobodkin A.I."/>
            <person name="Beletsky A.V."/>
            <person name="Gavrilov S.N."/>
            <person name="Kublanov I.V."/>
            <person name="Bonch-Osmolovskaya E.A."/>
            <person name="Skryabin K.G."/>
            <person name="Ravin N.V."/>
        </authorList>
    </citation>
    <scope>NUCLEOTIDE SEQUENCE [LARGE SCALE GENOMIC DNA]</scope>
    <source>
        <strain evidence="10 11">SBH6</strain>
    </source>
</reference>
<keyword evidence="3" id="KW-1003">Cell membrane</keyword>
<evidence type="ECO:0000313" key="11">
    <source>
        <dbReference type="Proteomes" id="UP000030624"/>
    </source>
</evidence>
<evidence type="ECO:0000256" key="3">
    <source>
        <dbReference type="ARBA" id="ARBA00022475"/>
    </source>
</evidence>
<dbReference type="eggNOG" id="arCOG02312">
    <property type="taxonomic scope" value="Archaea"/>
</dbReference>
<name>A0A0A7GG95_GEOAI</name>
<keyword evidence="2" id="KW-0813">Transport</keyword>
<dbReference type="HOGENOM" id="CLU_000604_8_9_2"/>
<feature type="transmembrane region" description="Helical" evidence="7">
    <location>
        <begin position="305"/>
        <end position="327"/>
    </location>
</feature>
<accession>A0A0A7GG95</accession>
<evidence type="ECO:0000256" key="5">
    <source>
        <dbReference type="ARBA" id="ARBA00022989"/>
    </source>
</evidence>
<dbReference type="EMBL" id="CP009552">
    <property type="protein sequence ID" value="AIY91105.1"/>
    <property type="molecule type" value="Genomic_DNA"/>
</dbReference>
<evidence type="ECO:0000256" key="6">
    <source>
        <dbReference type="ARBA" id="ARBA00023136"/>
    </source>
</evidence>
<proteinExistence type="predicted"/>
<organism evidence="10 11">
    <name type="scientific">Geoglobus acetivorans</name>
    <dbReference type="NCBI Taxonomy" id="565033"/>
    <lineage>
        <taxon>Archaea</taxon>
        <taxon>Methanobacteriati</taxon>
        <taxon>Methanobacteriota</taxon>
        <taxon>Archaeoglobi</taxon>
        <taxon>Archaeoglobales</taxon>
        <taxon>Archaeoglobaceae</taxon>
        <taxon>Geoglobus</taxon>
    </lineage>
</organism>
<dbReference type="Pfam" id="PF12704">
    <property type="entry name" value="MacB_PCD"/>
    <property type="match status" value="1"/>
</dbReference>
<keyword evidence="6 7" id="KW-0472">Membrane</keyword>
<dbReference type="GeneID" id="24798648"/>
<feature type="domain" description="MacB-like periplasmic core" evidence="9">
    <location>
        <begin position="17"/>
        <end position="220"/>
    </location>
</feature>
<evidence type="ECO:0000256" key="1">
    <source>
        <dbReference type="ARBA" id="ARBA00004651"/>
    </source>
</evidence>
<dbReference type="InterPro" id="IPR051125">
    <property type="entry name" value="ABC-4/HrtB_transporter"/>
</dbReference>
<dbReference type="Pfam" id="PF02687">
    <property type="entry name" value="FtsX"/>
    <property type="match status" value="1"/>
</dbReference>
<keyword evidence="4 7" id="KW-0812">Transmembrane</keyword>
<keyword evidence="5 7" id="KW-1133">Transmembrane helix</keyword>
<evidence type="ECO:0000259" key="9">
    <source>
        <dbReference type="Pfam" id="PF12704"/>
    </source>
</evidence>
<evidence type="ECO:0000259" key="8">
    <source>
        <dbReference type="Pfam" id="PF02687"/>
    </source>
</evidence>
<comment type="subcellular location">
    <subcellularLocation>
        <location evidence="1">Cell membrane</location>
        <topology evidence="1">Multi-pass membrane protein</topology>
    </subcellularLocation>
</comment>
<feature type="domain" description="ABC3 transporter permease C-terminal" evidence="8">
    <location>
        <begin position="258"/>
        <end position="370"/>
    </location>
</feature>
<dbReference type="AlphaFoldDB" id="A0A0A7GG95"/>
<feature type="transmembrane region" description="Helical" evidence="7">
    <location>
        <begin position="16"/>
        <end position="40"/>
    </location>
</feature>
<evidence type="ECO:0000313" key="10">
    <source>
        <dbReference type="EMBL" id="AIY91105.1"/>
    </source>
</evidence>